<evidence type="ECO:0008006" key="4">
    <source>
        <dbReference type="Google" id="ProtNLM"/>
    </source>
</evidence>
<name>A0ABR7WQ19_9SPHI</name>
<keyword evidence="3" id="KW-1185">Reference proteome</keyword>
<sequence>MNNKKYRINEMLDRLPIKKNKQALKILPNELGVSTATFNNYRAITVEDVQDIPHMAVVKLEQFFSLEPGQLQNITPDVRPIADRPDDDNQGDIAAEFNLSK</sequence>
<evidence type="ECO:0000313" key="3">
    <source>
        <dbReference type="Proteomes" id="UP000606600"/>
    </source>
</evidence>
<protein>
    <recommendedName>
        <fullName evidence="4">XRE family transcriptional regulator</fullName>
    </recommendedName>
</protein>
<dbReference type="EMBL" id="JACWMY010000005">
    <property type="protein sequence ID" value="MBD1364410.1"/>
    <property type="molecule type" value="Genomic_DNA"/>
</dbReference>
<feature type="region of interest" description="Disordered" evidence="1">
    <location>
        <begin position="80"/>
        <end position="101"/>
    </location>
</feature>
<comment type="caution">
    <text evidence="2">The sequence shown here is derived from an EMBL/GenBank/DDBJ whole genome shotgun (WGS) entry which is preliminary data.</text>
</comment>
<accession>A0ABR7WQ19</accession>
<gene>
    <name evidence="2" type="ORF">IDJ77_11375</name>
</gene>
<reference evidence="2 3" key="1">
    <citation type="submission" date="2020-09" db="EMBL/GenBank/DDBJ databases">
        <title>Novel species of Mucilaginibacter isolated from a glacier on the Tibetan Plateau.</title>
        <authorList>
            <person name="Liu Q."/>
            <person name="Xin Y.-H."/>
        </authorList>
    </citation>
    <scope>NUCLEOTIDE SEQUENCE [LARGE SCALE GENOMIC DNA]</scope>
    <source>
        <strain evidence="2 3">ZT4R22</strain>
    </source>
</reference>
<proteinExistence type="predicted"/>
<dbReference type="Proteomes" id="UP000606600">
    <property type="component" value="Unassembled WGS sequence"/>
</dbReference>
<evidence type="ECO:0000313" key="2">
    <source>
        <dbReference type="EMBL" id="MBD1364410.1"/>
    </source>
</evidence>
<evidence type="ECO:0000256" key="1">
    <source>
        <dbReference type="SAM" id="MobiDB-lite"/>
    </source>
</evidence>
<organism evidence="2 3">
    <name type="scientific">Mucilaginibacter pankratovii</name>
    <dbReference type="NCBI Taxonomy" id="2772110"/>
    <lineage>
        <taxon>Bacteria</taxon>
        <taxon>Pseudomonadati</taxon>
        <taxon>Bacteroidota</taxon>
        <taxon>Sphingobacteriia</taxon>
        <taxon>Sphingobacteriales</taxon>
        <taxon>Sphingobacteriaceae</taxon>
        <taxon>Mucilaginibacter</taxon>
    </lineage>
</organism>